<accession>A0ABW0VET9</accession>
<name>A0ABW0VET9_9ACTN</name>
<feature type="transmembrane region" description="Helical" evidence="1">
    <location>
        <begin position="21"/>
        <end position="43"/>
    </location>
</feature>
<dbReference type="RefSeq" id="WP_346141091.1">
    <property type="nucleotide sequence ID" value="NZ_BAAAUA010000003.1"/>
</dbReference>
<keyword evidence="1" id="KW-0472">Membrane</keyword>
<organism evidence="2 3">
    <name type="scientific">Kitasatospora cinereorecta</name>
    <dbReference type="NCBI Taxonomy" id="285560"/>
    <lineage>
        <taxon>Bacteria</taxon>
        <taxon>Bacillati</taxon>
        <taxon>Actinomycetota</taxon>
        <taxon>Actinomycetes</taxon>
        <taxon>Kitasatosporales</taxon>
        <taxon>Streptomycetaceae</taxon>
        <taxon>Kitasatospora</taxon>
    </lineage>
</organism>
<dbReference type="EMBL" id="JBHSOC010000020">
    <property type="protein sequence ID" value="MFC5642571.1"/>
    <property type="molecule type" value="Genomic_DNA"/>
</dbReference>
<evidence type="ECO:0000256" key="1">
    <source>
        <dbReference type="SAM" id="Phobius"/>
    </source>
</evidence>
<feature type="transmembrane region" description="Helical" evidence="1">
    <location>
        <begin position="150"/>
        <end position="167"/>
    </location>
</feature>
<feature type="transmembrane region" description="Helical" evidence="1">
    <location>
        <begin position="70"/>
        <end position="89"/>
    </location>
</feature>
<keyword evidence="3" id="KW-1185">Reference proteome</keyword>
<dbReference type="Proteomes" id="UP001596066">
    <property type="component" value="Unassembled WGS sequence"/>
</dbReference>
<evidence type="ECO:0000313" key="3">
    <source>
        <dbReference type="Proteomes" id="UP001596066"/>
    </source>
</evidence>
<dbReference type="Pfam" id="PF13160">
    <property type="entry name" value="DUF3995"/>
    <property type="match status" value="1"/>
</dbReference>
<reference evidence="3" key="1">
    <citation type="journal article" date="2019" name="Int. J. Syst. Evol. Microbiol.">
        <title>The Global Catalogue of Microorganisms (GCM) 10K type strain sequencing project: providing services to taxonomists for standard genome sequencing and annotation.</title>
        <authorList>
            <consortium name="The Broad Institute Genomics Platform"/>
            <consortium name="The Broad Institute Genome Sequencing Center for Infectious Disease"/>
            <person name="Wu L."/>
            <person name="Ma J."/>
        </authorList>
    </citation>
    <scope>NUCLEOTIDE SEQUENCE [LARGE SCALE GENOMIC DNA]</scope>
    <source>
        <strain evidence="3">CGMCC 4.1622</strain>
    </source>
</reference>
<protein>
    <submittedName>
        <fullName evidence="2">DUF3995 domain-containing protein</fullName>
    </submittedName>
</protein>
<proteinExistence type="predicted"/>
<gene>
    <name evidence="2" type="ORF">ACFPZF_14575</name>
</gene>
<keyword evidence="1" id="KW-1133">Transmembrane helix</keyword>
<comment type="caution">
    <text evidence="2">The sequence shown here is derived from an EMBL/GenBank/DDBJ whole genome shotgun (WGS) entry which is preliminary data.</text>
</comment>
<dbReference type="InterPro" id="IPR025058">
    <property type="entry name" value="DUF3995"/>
</dbReference>
<keyword evidence="1" id="KW-0812">Transmembrane</keyword>
<evidence type="ECO:0000313" key="2">
    <source>
        <dbReference type="EMBL" id="MFC5642571.1"/>
    </source>
</evidence>
<sequence>MTTALAAGARGPEVVRKASGAIRVTGGAVSAALAGIGGLHAVWARSPWPLKTRADFADAVAGVGEEQLPGPALCLGVAGLLGAASYLVGARAGVLPATGPAWLRAVGAGTVGGVLVARGLGGPALAGRDRGGRRDRDERSDRFRRLDRRYYSPLCVALGAGAAVVAVRGR</sequence>